<keyword evidence="2" id="KW-1133">Transmembrane helix</keyword>
<dbReference type="Proteomes" id="UP001412067">
    <property type="component" value="Unassembled WGS sequence"/>
</dbReference>
<name>A0ABR2MNF6_9ASPA</name>
<feature type="domain" description="RIN4 pathogenic type III effector avirulence factor Avr cleavage site" evidence="3">
    <location>
        <begin position="64"/>
        <end position="86"/>
    </location>
</feature>
<evidence type="ECO:0000259" key="3">
    <source>
        <dbReference type="Pfam" id="PF05627"/>
    </source>
</evidence>
<evidence type="ECO:0000313" key="5">
    <source>
        <dbReference type="Proteomes" id="UP001412067"/>
    </source>
</evidence>
<reference evidence="4 5" key="1">
    <citation type="journal article" date="2022" name="Nat. Plants">
        <title>Genomes of leafy and leafless Platanthera orchids illuminate the evolution of mycoheterotrophy.</title>
        <authorList>
            <person name="Li M.H."/>
            <person name="Liu K.W."/>
            <person name="Li Z."/>
            <person name="Lu H.C."/>
            <person name="Ye Q.L."/>
            <person name="Zhang D."/>
            <person name="Wang J.Y."/>
            <person name="Li Y.F."/>
            <person name="Zhong Z.M."/>
            <person name="Liu X."/>
            <person name="Yu X."/>
            <person name="Liu D.K."/>
            <person name="Tu X.D."/>
            <person name="Liu B."/>
            <person name="Hao Y."/>
            <person name="Liao X.Y."/>
            <person name="Jiang Y.T."/>
            <person name="Sun W.H."/>
            <person name="Chen J."/>
            <person name="Chen Y.Q."/>
            <person name="Ai Y."/>
            <person name="Zhai J.W."/>
            <person name="Wu S.S."/>
            <person name="Zhou Z."/>
            <person name="Hsiao Y.Y."/>
            <person name="Wu W.L."/>
            <person name="Chen Y.Y."/>
            <person name="Lin Y.F."/>
            <person name="Hsu J.L."/>
            <person name="Li C.Y."/>
            <person name="Wang Z.W."/>
            <person name="Zhao X."/>
            <person name="Zhong W.Y."/>
            <person name="Ma X.K."/>
            <person name="Ma L."/>
            <person name="Huang J."/>
            <person name="Chen G.Z."/>
            <person name="Huang M.Z."/>
            <person name="Huang L."/>
            <person name="Peng D.H."/>
            <person name="Luo Y.B."/>
            <person name="Zou S.Q."/>
            <person name="Chen S.P."/>
            <person name="Lan S."/>
            <person name="Tsai W.C."/>
            <person name="Van de Peer Y."/>
            <person name="Liu Z.J."/>
        </authorList>
    </citation>
    <scope>NUCLEOTIDE SEQUENCE [LARGE SCALE GENOMIC DNA]</scope>
    <source>
        <strain evidence="4">Lor288</strain>
    </source>
</reference>
<dbReference type="Pfam" id="PF05627">
    <property type="entry name" value="AvrRpt-cleavage"/>
    <property type="match status" value="1"/>
</dbReference>
<keyword evidence="2" id="KW-0812">Transmembrane</keyword>
<proteinExistence type="predicted"/>
<evidence type="ECO:0000313" key="4">
    <source>
        <dbReference type="EMBL" id="KAK8965045.1"/>
    </source>
</evidence>
<evidence type="ECO:0000256" key="2">
    <source>
        <dbReference type="SAM" id="Phobius"/>
    </source>
</evidence>
<dbReference type="InterPro" id="IPR008700">
    <property type="entry name" value="TypeIII_avirulence_cleave"/>
</dbReference>
<feature type="compositionally biased region" description="Polar residues" evidence="1">
    <location>
        <begin position="129"/>
        <end position="144"/>
    </location>
</feature>
<keyword evidence="5" id="KW-1185">Reference proteome</keyword>
<gene>
    <name evidence="4" type="ORF">KSP40_PGU003340</name>
</gene>
<feature type="region of interest" description="Disordered" evidence="1">
    <location>
        <begin position="92"/>
        <end position="144"/>
    </location>
</feature>
<dbReference type="EMBL" id="JBBWWR010000006">
    <property type="protein sequence ID" value="KAK8965045.1"/>
    <property type="molecule type" value="Genomic_DNA"/>
</dbReference>
<protein>
    <recommendedName>
        <fullName evidence="3">RIN4 pathogenic type III effector avirulence factor Avr cleavage site domain-containing protein</fullName>
    </recommendedName>
</protein>
<feature type="transmembrane region" description="Helical" evidence="2">
    <location>
        <begin position="172"/>
        <end position="192"/>
    </location>
</feature>
<sequence length="193" mass="22355">MGCNSSVRVLDVSLINGMQWICGAHDIKRRGILDIINPSERSILLKYGTLGLDLLRTHIKISNAQVPKFGNWEEKDIPYTKCFEDALKKRAAGFNPNDPEDNPEADSRNRPEVMQQQTSSHRTDKQAHRSSTLSMNRDTSLQRSSSSKVLPHEIRACSFDCFDYKWYFFKSLFYLILGYVYWISWILIFRAII</sequence>
<accession>A0ABR2MNF6</accession>
<evidence type="ECO:0000256" key="1">
    <source>
        <dbReference type="SAM" id="MobiDB-lite"/>
    </source>
</evidence>
<keyword evidence="2" id="KW-0472">Membrane</keyword>
<organism evidence="4 5">
    <name type="scientific">Platanthera guangdongensis</name>
    <dbReference type="NCBI Taxonomy" id="2320717"/>
    <lineage>
        <taxon>Eukaryota</taxon>
        <taxon>Viridiplantae</taxon>
        <taxon>Streptophyta</taxon>
        <taxon>Embryophyta</taxon>
        <taxon>Tracheophyta</taxon>
        <taxon>Spermatophyta</taxon>
        <taxon>Magnoliopsida</taxon>
        <taxon>Liliopsida</taxon>
        <taxon>Asparagales</taxon>
        <taxon>Orchidaceae</taxon>
        <taxon>Orchidoideae</taxon>
        <taxon>Orchideae</taxon>
        <taxon>Orchidinae</taxon>
        <taxon>Platanthera</taxon>
    </lineage>
</organism>
<comment type="caution">
    <text evidence="4">The sequence shown here is derived from an EMBL/GenBank/DDBJ whole genome shotgun (WGS) entry which is preliminary data.</text>
</comment>